<accession>A0AAW1TB22</accession>
<dbReference type="Gene3D" id="3.40.50.1110">
    <property type="entry name" value="SGNH hydrolase"/>
    <property type="match status" value="1"/>
</dbReference>
<gene>
    <name evidence="2" type="ORF">WJX84_001844</name>
</gene>
<feature type="region of interest" description="Disordered" evidence="1">
    <location>
        <begin position="40"/>
        <end position="73"/>
    </location>
</feature>
<organism evidence="2 3">
    <name type="scientific">Apatococcus fuscideae</name>
    <dbReference type="NCBI Taxonomy" id="2026836"/>
    <lineage>
        <taxon>Eukaryota</taxon>
        <taxon>Viridiplantae</taxon>
        <taxon>Chlorophyta</taxon>
        <taxon>core chlorophytes</taxon>
        <taxon>Trebouxiophyceae</taxon>
        <taxon>Chlorellales</taxon>
        <taxon>Chlorellaceae</taxon>
        <taxon>Apatococcus</taxon>
    </lineage>
</organism>
<name>A0AAW1TB22_9CHLO</name>
<proteinExistence type="predicted"/>
<comment type="caution">
    <text evidence="2">The sequence shown here is derived from an EMBL/GenBank/DDBJ whole genome shotgun (WGS) entry which is preliminary data.</text>
</comment>
<reference evidence="2 3" key="1">
    <citation type="journal article" date="2024" name="Nat. Commun.">
        <title>Phylogenomics reveals the evolutionary origins of lichenization in chlorophyte algae.</title>
        <authorList>
            <person name="Puginier C."/>
            <person name="Libourel C."/>
            <person name="Otte J."/>
            <person name="Skaloud P."/>
            <person name="Haon M."/>
            <person name="Grisel S."/>
            <person name="Petersen M."/>
            <person name="Berrin J.G."/>
            <person name="Delaux P.M."/>
            <person name="Dal Grande F."/>
            <person name="Keller J."/>
        </authorList>
    </citation>
    <scope>NUCLEOTIDE SEQUENCE [LARGE SCALE GENOMIC DNA]</scope>
    <source>
        <strain evidence="2 3">SAG 2523</strain>
    </source>
</reference>
<evidence type="ECO:0000256" key="1">
    <source>
        <dbReference type="SAM" id="MobiDB-lite"/>
    </source>
</evidence>
<sequence length="92" mass="9845">MQLEAPDDSLRLLLANAWGGRLPQPPQPPSRRVEVIGASVSNGFGNRGHHEGRLGAPASHAMPPREASDPSQAFGPILGRLLQAECRVIAYE</sequence>
<protein>
    <submittedName>
        <fullName evidence="2">Uncharacterized protein</fullName>
    </submittedName>
</protein>
<dbReference type="InterPro" id="IPR036514">
    <property type="entry name" value="SGNH_hydro_sf"/>
</dbReference>
<evidence type="ECO:0000313" key="3">
    <source>
        <dbReference type="Proteomes" id="UP001485043"/>
    </source>
</evidence>
<evidence type="ECO:0000313" key="2">
    <source>
        <dbReference type="EMBL" id="KAK9866438.1"/>
    </source>
</evidence>
<keyword evidence="3" id="KW-1185">Reference proteome</keyword>
<dbReference type="AlphaFoldDB" id="A0AAW1TB22"/>
<dbReference type="Proteomes" id="UP001485043">
    <property type="component" value="Unassembled WGS sequence"/>
</dbReference>
<dbReference type="EMBL" id="JALJOV010000162">
    <property type="protein sequence ID" value="KAK9866438.1"/>
    <property type="molecule type" value="Genomic_DNA"/>
</dbReference>